<dbReference type="Pfam" id="PF07484">
    <property type="entry name" value="Collar"/>
    <property type="match status" value="1"/>
</dbReference>
<reference evidence="2 3" key="1">
    <citation type="submission" date="2015-12" db="EMBL/GenBank/DDBJ databases">
        <title>Complete genome sequence of Pseudoalteromonas rubra SCSIO 6842, harboring a conjugative plasmid.</title>
        <authorList>
            <person name="Li B."/>
            <person name="Wang X."/>
        </authorList>
    </citation>
    <scope>NUCLEOTIDE SEQUENCE [LARGE SCALE GENOMIC DNA]</scope>
    <source>
        <strain evidence="2 3">SCSIO 6842</strain>
    </source>
</reference>
<dbReference type="SUPFAM" id="SSF88874">
    <property type="entry name" value="Receptor-binding domain of short tail fibre protein gp12"/>
    <property type="match status" value="1"/>
</dbReference>
<dbReference type="EMBL" id="CP013611">
    <property type="protein sequence ID" value="ALU44341.1"/>
    <property type="molecule type" value="Genomic_DNA"/>
</dbReference>
<dbReference type="Gene3D" id="3.90.1340.10">
    <property type="entry name" value="Phage tail collar domain"/>
    <property type="match status" value="1"/>
</dbReference>
<organism evidence="2 3">
    <name type="scientific">Pseudoalteromonas rubra</name>
    <dbReference type="NCBI Taxonomy" id="43658"/>
    <lineage>
        <taxon>Bacteria</taxon>
        <taxon>Pseudomonadati</taxon>
        <taxon>Pseudomonadota</taxon>
        <taxon>Gammaproteobacteria</taxon>
        <taxon>Alteromonadales</taxon>
        <taxon>Pseudoalteromonadaceae</taxon>
        <taxon>Pseudoalteromonas</taxon>
    </lineage>
</organism>
<evidence type="ECO:0000313" key="3">
    <source>
        <dbReference type="Proteomes" id="UP000069015"/>
    </source>
</evidence>
<evidence type="ECO:0000259" key="1">
    <source>
        <dbReference type="Pfam" id="PF07484"/>
    </source>
</evidence>
<accession>A0A0U3HN04</accession>
<protein>
    <recommendedName>
        <fullName evidence="1">Phage tail collar domain-containing protein</fullName>
    </recommendedName>
</protein>
<evidence type="ECO:0000313" key="2">
    <source>
        <dbReference type="EMBL" id="ALU44341.1"/>
    </source>
</evidence>
<dbReference type="InterPro" id="IPR037053">
    <property type="entry name" value="Phage_tail_collar_dom_sf"/>
</dbReference>
<dbReference type="InterPro" id="IPR011083">
    <property type="entry name" value="Phage_tail_collar_dom"/>
</dbReference>
<proteinExistence type="predicted"/>
<sequence length="205" mass="21366">MAVDAFIGELMPFSGTFAVRNFTSCHGQLLSIAQFQAVFSIMGTYYGGDGRTSFGVADLRGRSPVSFGTGPGLSTYVPGQKTGLEQTTLTVNQMPSHTHVAQAAVTVQSAATATMTVAENAANLPGPVADSYLGKPQDQTYFSPSAFSPLSPVQIAGPEVEVTSNAAAEVHVLPAGNNSAIDIRSPVQAVSWQVCIYGTYPSRAD</sequence>
<name>A0A0U3HN04_9GAMM</name>
<dbReference type="Proteomes" id="UP000069015">
    <property type="component" value="Chromosome 1"/>
</dbReference>
<dbReference type="KEGG" id="prr:AT705_16080"/>
<gene>
    <name evidence="2" type="ORF">AT705_16080</name>
</gene>
<feature type="domain" description="Phage tail collar" evidence="1">
    <location>
        <begin position="8"/>
        <end position="64"/>
    </location>
</feature>
<dbReference type="RefSeq" id="WP_058797352.1">
    <property type="nucleotide sequence ID" value="NZ_CP013611.1"/>
</dbReference>
<dbReference type="AlphaFoldDB" id="A0A0U3HN04"/>